<dbReference type="EMBL" id="BAAAZY010000012">
    <property type="protein sequence ID" value="GAA4066106.1"/>
    <property type="molecule type" value="Genomic_DNA"/>
</dbReference>
<name>A0ABP7VG06_9ACTN</name>
<evidence type="ECO:0000256" key="1">
    <source>
        <dbReference type="SAM" id="MobiDB-lite"/>
    </source>
</evidence>
<organism evidence="3 4">
    <name type="scientific">Streptomyces shaanxiensis</name>
    <dbReference type="NCBI Taxonomy" id="653357"/>
    <lineage>
        <taxon>Bacteria</taxon>
        <taxon>Bacillati</taxon>
        <taxon>Actinomycetota</taxon>
        <taxon>Actinomycetes</taxon>
        <taxon>Kitasatosporales</taxon>
        <taxon>Streptomycetaceae</taxon>
        <taxon>Streptomyces</taxon>
    </lineage>
</organism>
<sequence length="412" mass="41876">MAAELGDTKDPKELIPGDAGNLHEIARSLRKYSGSFENVGDGLGGVRISGWAGQASDNFSEKLDGEKKNWRYASDQMSGAASAISTYATALSEAQRQASEAIELWDGGDESQAELILKNARQCLRDEGDKAAEKLKELSGDSDNAPDWLASAAKTAENQQESGKSSYGKNVYEAQARDVQGKEHRTWGTPNGRSAEDLNAKPKAGHETKLWERSAEAEALKSEAEGESQWGVGKAAGKAGVQVLSAGGAVGASFADGRMQAGASASANLVAGSAEGSWEAGPYAVSGKASASIGAEASAKASVGKDGVHAGFDAFVGGKAGGEVHTDVAGIGIGGKAEVSYGLGGTATFDAGMKDGKFVIGGELGATVGVGGSVGGQVEIDPSKVVDSIGDAADAIGLDDVGDTVKEWNPFG</sequence>
<accession>A0ABP7VG06</accession>
<keyword evidence="4" id="KW-1185">Reference proteome</keyword>
<feature type="domain" description="Putative T7SS secretion signal" evidence="2">
    <location>
        <begin position="4"/>
        <end position="125"/>
    </location>
</feature>
<feature type="compositionally biased region" description="Basic and acidic residues" evidence="1">
    <location>
        <begin position="194"/>
        <end position="209"/>
    </location>
</feature>
<gene>
    <name evidence="3" type="ORF">GCM10022233_46280</name>
</gene>
<evidence type="ECO:0000313" key="4">
    <source>
        <dbReference type="Proteomes" id="UP001499984"/>
    </source>
</evidence>
<dbReference type="RefSeq" id="WP_345015429.1">
    <property type="nucleotide sequence ID" value="NZ_BAAAZY010000012.1"/>
</dbReference>
<evidence type="ECO:0000313" key="3">
    <source>
        <dbReference type="EMBL" id="GAA4066106.1"/>
    </source>
</evidence>
<feature type="region of interest" description="Disordered" evidence="1">
    <location>
        <begin position="177"/>
        <end position="209"/>
    </location>
</feature>
<reference evidence="4" key="1">
    <citation type="journal article" date="2019" name="Int. J. Syst. Evol. Microbiol.">
        <title>The Global Catalogue of Microorganisms (GCM) 10K type strain sequencing project: providing services to taxonomists for standard genome sequencing and annotation.</title>
        <authorList>
            <consortium name="The Broad Institute Genomics Platform"/>
            <consortium name="The Broad Institute Genome Sequencing Center for Infectious Disease"/>
            <person name="Wu L."/>
            <person name="Ma J."/>
        </authorList>
    </citation>
    <scope>NUCLEOTIDE SEQUENCE [LARGE SCALE GENOMIC DNA]</scope>
    <source>
        <strain evidence="4">JCM 16925</strain>
    </source>
</reference>
<dbReference type="Pfam" id="PF21725">
    <property type="entry name" value="T7SS_signal"/>
    <property type="match status" value="1"/>
</dbReference>
<dbReference type="InterPro" id="IPR049082">
    <property type="entry name" value="T7SS_signal"/>
</dbReference>
<protein>
    <recommendedName>
        <fullName evidence="2">Putative T7SS secretion signal domain-containing protein</fullName>
    </recommendedName>
</protein>
<evidence type="ECO:0000259" key="2">
    <source>
        <dbReference type="Pfam" id="PF21725"/>
    </source>
</evidence>
<proteinExistence type="predicted"/>
<feature type="compositionally biased region" description="Basic and acidic residues" evidence="1">
    <location>
        <begin position="177"/>
        <end position="186"/>
    </location>
</feature>
<comment type="caution">
    <text evidence="3">The sequence shown here is derived from an EMBL/GenBank/DDBJ whole genome shotgun (WGS) entry which is preliminary data.</text>
</comment>
<dbReference type="Proteomes" id="UP001499984">
    <property type="component" value="Unassembled WGS sequence"/>
</dbReference>